<keyword evidence="3" id="KW-1185">Reference proteome</keyword>
<evidence type="ECO:0000313" key="3">
    <source>
        <dbReference type="Proteomes" id="UP001189429"/>
    </source>
</evidence>
<comment type="caution">
    <text evidence="2">The sequence shown here is derived from an EMBL/GenBank/DDBJ whole genome shotgun (WGS) entry which is preliminary data.</text>
</comment>
<name>A0ABN9PFH2_9DINO</name>
<sequence length="155" mass="16780">RGQRLALRRPLRRLGQRTRPLPSRSARGAPPWLRTCSLHVPPTYIFFSGARLLRARPAAAPAAAGGCMRRGASRRRAGLLLPLLQLCRCSSEDVLILMQVTIEASSAEATTPWRQLPSPRQAFPPLPSMDGVVGKVADSVADVTKQVGEVSGHVE</sequence>
<feature type="non-terminal residue" evidence="2">
    <location>
        <position position="155"/>
    </location>
</feature>
<accession>A0ABN9PFH2</accession>
<dbReference type="EMBL" id="CAUYUJ010000141">
    <property type="protein sequence ID" value="CAK0788933.1"/>
    <property type="molecule type" value="Genomic_DNA"/>
</dbReference>
<proteinExistence type="predicted"/>
<evidence type="ECO:0000256" key="1">
    <source>
        <dbReference type="SAM" id="MobiDB-lite"/>
    </source>
</evidence>
<dbReference type="Proteomes" id="UP001189429">
    <property type="component" value="Unassembled WGS sequence"/>
</dbReference>
<gene>
    <name evidence="2" type="ORF">PCOR1329_LOCUS647</name>
</gene>
<feature type="non-terminal residue" evidence="2">
    <location>
        <position position="1"/>
    </location>
</feature>
<reference evidence="2" key="1">
    <citation type="submission" date="2023-10" db="EMBL/GenBank/DDBJ databases">
        <authorList>
            <person name="Chen Y."/>
            <person name="Shah S."/>
            <person name="Dougan E. K."/>
            <person name="Thang M."/>
            <person name="Chan C."/>
        </authorList>
    </citation>
    <scope>NUCLEOTIDE SEQUENCE [LARGE SCALE GENOMIC DNA]</scope>
</reference>
<organism evidence="2 3">
    <name type="scientific">Prorocentrum cordatum</name>
    <dbReference type="NCBI Taxonomy" id="2364126"/>
    <lineage>
        <taxon>Eukaryota</taxon>
        <taxon>Sar</taxon>
        <taxon>Alveolata</taxon>
        <taxon>Dinophyceae</taxon>
        <taxon>Prorocentrales</taxon>
        <taxon>Prorocentraceae</taxon>
        <taxon>Prorocentrum</taxon>
    </lineage>
</organism>
<evidence type="ECO:0000313" key="2">
    <source>
        <dbReference type="EMBL" id="CAK0788933.1"/>
    </source>
</evidence>
<protein>
    <submittedName>
        <fullName evidence="2">Uncharacterized protein</fullName>
    </submittedName>
</protein>
<feature type="region of interest" description="Disordered" evidence="1">
    <location>
        <begin position="1"/>
        <end position="27"/>
    </location>
</feature>
<feature type="compositionally biased region" description="Basic residues" evidence="1">
    <location>
        <begin position="1"/>
        <end position="16"/>
    </location>
</feature>